<dbReference type="EMBL" id="LR031358">
    <property type="protein sequence ID" value="VDB98858.1"/>
    <property type="molecule type" value="Genomic_DNA"/>
</dbReference>
<name>A0AAQ2UWN1_OENOE</name>
<sequence length="48" mass="5916">MIKKLIKSIGMKRIISIIKEKNMSKEYLKKFLYTFLSWFFFLLDLVLR</sequence>
<evidence type="ECO:0000256" key="1">
    <source>
        <dbReference type="SAM" id="Phobius"/>
    </source>
</evidence>
<dbReference type="AlphaFoldDB" id="A0AAQ2UWN1"/>
<proteinExistence type="predicted"/>
<organism evidence="2 3">
    <name type="scientific">Oenococcus oeni</name>
    <name type="common">Leuconostoc oenos</name>
    <dbReference type="NCBI Taxonomy" id="1247"/>
    <lineage>
        <taxon>Bacteria</taxon>
        <taxon>Bacillati</taxon>
        <taxon>Bacillota</taxon>
        <taxon>Bacilli</taxon>
        <taxon>Lactobacillales</taxon>
        <taxon>Lactobacillaceae</taxon>
        <taxon>Oenococcus</taxon>
    </lineage>
</organism>
<protein>
    <submittedName>
        <fullName evidence="2">Uncharacterized protein</fullName>
    </submittedName>
</protein>
<reference evidence="2 3" key="1">
    <citation type="submission" date="2018-08" db="EMBL/GenBank/DDBJ databases">
        <authorList>
            <person name="Lorentzen P. G. S. M."/>
        </authorList>
    </citation>
    <scope>NUCLEOTIDE SEQUENCE [LARGE SCALE GENOMIC DNA]</scope>
    <source>
        <strain evidence="2 3">CRBO_1381</strain>
    </source>
</reference>
<evidence type="ECO:0000313" key="2">
    <source>
        <dbReference type="EMBL" id="VDB98858.1"/>
    </source>
</evidence>
<keyword evidence="1" id="KW-1133">Transmembrane helix</keyword>
<accession>A0AAQ2UWN1</accession>
<dbReference type="Proteomes" id="UP000294726">
    <property type="component" value="Chromosome"/>
</dbReference>
<feature type="transmembrane region" description="Helical" evidence="1">
    <location>
        <begin position="31"/>
        <end position="47"/>
    </location>
</feature>
<gene>
    <name evidence="2" type="ORF">OENI_1545</name>
</gene>
<keyword evidence="1" id="KW-0812">Transmembrane</keyword>
<evidence type="ECO:0000313" key="3">
    <source>
        <dbReference type="Proteomes" id="UP000294726"/>
    </source>
</evidence>
<keyword evidence="1" id="KW-0472">Membrane</keyword>